<dbReference type="EMBL" id="JAHLUN010000014">
    <property type="protein sequence ID" value="KAG7762400.1"/>
    <property type="molecule type" value="Genomic_DNA"/>
</dbReference>
<evidence type="ECO:0000313" key="1">
    <source>
        <dbReference type="EMBL" id="KAG7725225.1"/>
    </source>
</evidence>
<dbReference type="AlphaFoldDB" id="A0AAN6HYQ5"/>
<proteinExistence type="predicted"/>
<reference evidence="1 3" key="1">
    <citation type="journal article" date="2021" name="G3 (Bethesda)">
        <title>Genomic diversity, chromosomal rearrangements, and interspecies hybridization in the ogataea polymorpha species complex.</title>
        <authorList>
            <person name="Hanson S.J."/>
            <person name="Cinneide E.O."/>
            <person name="Salzberg L.I."/>
            <person name="Wolfe K.H."/>
            <person name="McGowan J."/>
            <person name="Fitzpatrick D.A."/>
            <person name="Matlin K."/>
        </authorList>
    </citation>
    <scope>NUCLEOTIDE SEQUENCE</scope>
    <source>
        <strain evidence="2">81-436-3</strain>
        <strain evidence="1">83-405-1</strain>
    </source>
</reference>
<evidence type="ECO:0000313" key="3">
    <source>
        <dbReference type="Proteomes" id="UP000697297"/>
    </source>
</evidence>
<dbReference type="EMBL" id="JAHLUH010000013">
    <property type="protein sequence ID" value="KAG7725225.1"/>
    <property type="molecule type" value="Genomic_DNA"/>
</dbReference>
<evidence type="ECO:0000313" key="2">
    <source>
        <dbReference type="EMBL" id="KAG7762400.1"/>
    </source>
</evidence>
<dbReference type="Proteomes" id="UP000738402">
    <property type="component" value="Unassembled WGS sequence"/>
</dbReference>
<organism evidence="1 4">
    <name type="scientific">Ogataea haglerorum</name>
    <dbReference type="NCBI Taxonomy" id="1937702"/>
    <lineage>
        <taxon>Eukaryota</taxon>
        <taxon>Fungi</taxon>
        <taxon>Dikarya</taxon>
        <taxon>Ascomycota</taxon>
        <taxon>Saccharomycotina</taxon>
        <taxon>Pichiomycetes</taxon>
        <taxon>Pichiales</taxon>
        <taxon>Pichiaceae</taxon>
        <taxon>Ogataea</taxon>
    </lineage>
</organism>
<gene>
    <name evidence="1" type="ORF">KL933_004239</name>
    <name evidence="2" type="ORF">KL946_004516</name>
</gene>
<sequence>MDQLSHMNRKMKLMTYAANPLYSAWDVMFVETVTSDSLANASEINARFSDVELAVALIRLDVEWLVLRLYKDGISEVIEEVDRDIILFAANGDELACLGGGGTNSA</sequence>
<dbReference type="Proteomes" id="UP000697297">
    <property type="component" value="Unassembled WGS sequence"/>
</dbReference>
<protein>
    <submittedName>
        <fullName evidence="1">Uncharacterized protein</fullName>
    </submittedName>
</protein>
<evidence type="ECO:0000313" key="4">
    <source>
        <dbReference type="Proteomes" id="UP000738402"/>
    </source>
</evidence>
<name>A0AAN6HYQ5_9ASCO</name>
<comment type="caution">
    <text evidence="1">The sequence shown here is derived from an EMBL/GenBank/DDBJ whole genome shotgun (WGS) entry which is preliminary data.</text>
</comment>
<keyword evidence="3" id="KW-1185">Reference proteome</keyword>
<accession>A0AAN6HYQ5</accession>